<dbReference type="RefSeq" id="WP_207333556.1">
    <property type="nucleotide sequence ID" value="NZ_JAFMYU010000001.1"/>
</dbReference>
<evidence type="ECO:0000256" key="2">
    <source>
        <dbReference type="ARBA" id="ARBA00022649"/>
    </source>
</evidence>
<evidence type="ECO:0000313" key="4">
    <source>
        <dbReference type="Proteomes" id="UP000664795"/>
    </source>
</evidence>
<reference evidence="3 4" key="1">
    <citation type="submission" date="2021-03" db="EMBL/GenBank/DDBJ databases">
        <title>Fibrella sp. HMF5036 genome sequencing and assembly.</title>
        <authorList>
            <person name="Kang H."/>
            <person name="Kim H."/>
            <person name="Bae S."/>
            <person name="Joh K."/>
        </authorList>
    </citation>
    <scope>NUCLEOTIDE SEQUENCE [LARGE SCALE GENOMIC DNA]</scope>
    <source>
        <strain evidence="3 4">HMF5036</strain>
    </source>
</reference>
<evidence type="ECO:0000256" key="1">
    <source>
        <dbReference type="ARBA" id="ARBA00006226"/>
    </source>
</evidence>
<proteinExistence type="inferred from homology"/>
<dbReference type="PANTHER" id="PTHR33755:SF5">
    <property type="entry name" value="TYPE II TOXIN-ANTITOXIN SYSTEM RELE_PARE FAMILY TOXIN"/>
    <property type="match status" value="1"/>
</dbReference>
<keyword evidence="2" id="KW-1277">Toxin-antitoxin system</keyword>
<gene>
    <name evidence="3" type="ORF">J2I48_01240</name>
</gene>
<dbReference type="Gene3D" id="3.30.2310.20">
    <property type="entry name" value="RelE-like"/>
    <property type="match status" value="1"/>
</dbReference>
<dbReference type="InterPro" id="IPR035093">
    <property type="entry name" value="RelE/ParE_toxin_dom_sf"/>
</dbReference>
<comment type="similarity">
    <text evidence="1">Belongs to the RelE toxin family.</text>
</comment>
<dbReference type="PANTHER" id="PTHR33755">
    <property type="entry name" value="TOXIN PARE1-RELATED"/>
    <property type="match status" value="1"/>
</dbReference>
<organism evidence="3 4">
    <name type="scientific">Fibrella aquatilis</name>
    <dbReference type="NCBI Taxonomy" id="2817059"/>
    <lineage>
        <taxon>Bacteria</taxon>
        <taxon>Pseudomonadati</taxon>
        <taxon>Bacteroidota</taxon>
        <taxon>Cytophagia</taxon>
        <taxon>Cytophagales</taxon>
        <taxon>Spirosomataceae</taxon>
        <taxon>Fibrella</taxon>
    </lineage>
</organism>
<comment type="caution">
    <text evidence="3">The sequence shown here is derived from an EMBL/GenBank/DDBJ whole genome shotgun (WGS) entry which is preliminary data.</text>
</comment>
<protein>
    <submittedName>
        <fullName evidence="3">Type II toxin-antitoxin system RelE/ParE family toxin</fullName>
    </submittedName>
</protein>
<dbReference type="Pfam" id="PF05016">
    <property type="entry name" value="ParE_toxin"/>
    <property type="match status" value="1"/>
</dbReference>
<dbReference type="InterPro" id="IPR007712">
    <property type="entry name" value="RelE/ParE_toxin"/>
</dbReference>
<name>A0A939G1N3_9BACT</name>
<dbReference type="EMBL" id="JAFMYU010000001">
    <property type="protein sequence ID" value="MBO0929593.1"/>
    <property type="molecule type" value="Genomic_DNA"/>
</dbReference>
<sequence length="95" mass="11109">MAQVIWTSRAADEIVEVAEFISDFSISYAKQFVKRAYERTGQLANFPEMGRLIPEIGKPQYRELLEGNYRIMYELLDADLILVQRVIHQARDFKP</sequence>
<evidence type="ECO:0000313" key="3">
    <source>
        <dbReference type="EMBL" id="MBO0929593.1"/>
    </source>
</evidence>
<keyword evidence="4" id="KW-1185">Reference proteome</keyword>
<dbReference type="InterPro" id="IPR051803">
    <property type="entry name" value="TA_system_RelE-like_toxin"/>
</dbReference>
<dbReference type="Proteomes" id="UP000664795">
    <property type="component" value="Unassembled WGS sequence"/>
</dbReference>
<dbReference type="AlphaFoldDB" id="A0A939G1N3"/>
<accession>A0A939G1N3</accession>